<dbReference type="InterPro" id="IPR005158">
    <property type="entry name" value="BTAD"/>
</dbReference>
<feature type="region of interest" description="Disordered" evidence="1">
    <location>
        <begin position="103"/>
        <end position="125"/>
    </location>
</feature>
<gene>
    <name evidence="3" type="ORF">GALL_427090</name>
</gene>
<comment type="caution">
    <text evidence="3">The sequence shown here is derived from an EMBL/GenBank/DDBJ whole genome shotgun (WGS) entry which is preliminary data.</text>
</comment>
<dbReference type="SMART" id="SM01043">
    <property type="entry name" value="BTAD"/>
    <property type="match status" value="1"/>
</dbReference>
<dbReference type="EMBL" id="MLJW01002109">
    <property type="protein sequence ID" value="OIQ75621.1"/>
    <property type="molecule type" value="Genomic_DNA"/>
</dbReference>
<organism evidence="3">
    <name type="scientific">mine drainage metagenome</name>
    <dbReference type="NCBI Taxonomy" id="410659"/>
    <lineage>
        <taxon>unclassified sequences</taxon>
        <taxon>metagenomes</taxon>
        <taxon>ecological metagenomes</taxon>
    </lineage>
</organism>
<feature type="domain" description="Bacterial transcriptional activator" evidence="2">
    <location>
        <begin position="616"/>
        <end position="759"/>
    </location>
</feature>
<feature type="region of interest" description="Disordered" evidence="1">
    <location>
        <begin position="350"/>
        <end position="370"/>
    </location>
</feature>
<evidence type="ECO:0000313" key="3">
    <source>
        <dbReference type="EMBL" id="OIQ75621.1"/>
    </source>
</evidence>
<dbReference type="Gene3D" id="1.25.40.10">
    <property type="entry name" value="Tetratricopeptide repeat domain"/>
    <property type="match status" value="1"/>
</dbReference>
<protein>
    <recommendedName>
        <fullName evidence="2">Bacterial transcriptional activator domain-containing protein</fullName>
    </recommendedName>
</protein>
<dbReference type="PANTHER" id="PTHR34700">
    <property type="entry name" value="POTASSIUM BINDING PROTEIN KBP"/>
    <property type="match status" value="1"/>
</dbReference>
<evidence type="ECO:0000256" key="1">
    <source>
        <dbReference type="SAM" id="MobiDB-lite"/>
    </source>
</evidence>
<dbReference type="InterPro" id="IPR011990">
    <property type="entry name" value="TPR-like_helical_dom_sf"/>
</dbReference>
<dbReference type="Gene3D" id="3.10.350.10">
    <property type="entry name" value="LysM domain"/>
    <property type="match status" value="1"/>
</dbReference>
<reference evidence="3" key="1">
    <citation type="submission" date="2016-10" db="EMBL/GenBank/DDBJ databases">
        <title>Sequence of Gallionella enrichment culture.</title>
        <authorList>
            <person name="Poehlein A."/>
            <person name="Muehling M."/>
            <person name="Daniel R."/>
        </authorList>
    </citation>
    <scope>NUCLEOTIDE SEQUENCE</scope>
</reference>
<dbReference type="InterPro" id="IPR052196">
    <property type="entry name" value="Bact_Kbp"/>
</dbReference>
<dbReference type="AlphaFoldDB" id="A0A1J5QI05"/>
<accession>A0A1J5QI05</accession>
<proteinExistence type="predicted"/>
<feature type="region of interest" description="Disordered" evidence="1">
    <location>
        <begin position="57"/>
        <end position="87"/>
    </location>
</feature>
<name>A0A1J5QI05_9ZZZZ</name>
<feature type="compositionally biased region" description="Low complexity" evidence="1">
    <location>
        <begin position="66"/>
        <end position="75"/>
    </location>
</feature>
<dbReference type="InterPro" id="IPR036779">
    <property type="entry name" value="LysM_dom_sf"/>
</dbReference>
<feature type="region of interest" description="Disordered" evidence="1">
    <location>
        <begin position="492"/>
        <end position="520"/>
    </location>
</feature>
<dbReference type="PANTHER" id="PTHR34700:SF4">
    <property type="entry name" value="PHAGE-LIKE ELEMENT PBSX PROTEIN XKDP"/>
    <property type="match status" value="1"/>
</dbReference>
<sequence length="761" mass="80588">MTAGESLWDIAAQQLGDGARYREIYDLSTHTLQPDGQTLTDPDRIRPGWHLTIPLPAPPATPPATPTAAPTLDATSAQGPSVSGRGSPAPVVVANPDGQGGAVGPGVQRPVPARTVSVPSDAATRTGDVTGGASFTRTLVLGLTALAASGVAAELARRRRRQHRLRRAGERIPLPELGTQAEAAERSLRRAEVVLTLDSLRLGLHLLGPACRAAGRSLPRVGGILITEETIDLVLVEDDEAPVAPFARVDARTWRATHADFADQEGAVGVELFPHPFPALVTVGITGEGAIMVVNLEAAGVLSVNGPPEAVTAAMRALACELATSPLSAGAHLVLGPEFADLAAVSDPARTRSVESTSDLEQRSAAADEDNRGVLDHAQVADALGARAALTGGDTWAPTIFLGANQAATTTPWSGHAVLTTNRSSPWQLEVDIDGEARLDVLGCAFRAQRLPEDHYHQLIRALGEAAEEPSRTPFAPPATVESQLVEVLTALPQPSPPAQDPDGMDEDPPQRTTGGREHPRVLVLGPVTVTGLDTATTSDRSRRNVELIAFLALQPGASAEQVDELLGHGKRIEPPNRNAHISRARTWLGTSTDGHPYLLKVANHDHYRLDPAVHTDWEEFLDLSTRGLGRGPDGATDLRAALALVRGRPFTGAARGAYEWADVLTHEMIDTITDVAHALALVEIDARDFRGARHATAVGLAVDPCNEQLFRDAITAAHNAGDHDEVERLIDKLQARIEAIDPGCDLEDDTVELLEALQRT</sequence>
<evidence type="ECO:0000259" key="2">
    <source>
        <dbReference type="SMART" id="SM01043"/>
    </source>
</evidence>